<name>A0A6I5KVS4_9FLAO</name>
<accession>A0A6I5KVS4</accession>
<protein>
    <recommendedName>
        <fullName evidence="3">YbjN domain-containing protein</fullName>
    </recommendedName>
</protein>
<sequence length="398" mass="46873">MKHVLPRFRRPIESKGVPRSELAYWTKAMEAYDARDHRNALINTLLYINPDLLNGTNIEGPIQIVCPQGSAVIQIDITEDAFSIRAPFLRTTESTNKIALYRRVAEVNFHPLKLTQIQLRDDILWFEHQTKVELCNPYKVYDLLKEISLFADNYDDEFIEKFDATFYQEPKITPLNDQEKELVWLQLEEILSDYKKYSAFFQEKRWNDFQYDIAAISILKIVNMPYVHGTLRTTLESYVVTLFDTQTDFKLRTDKSYGFMEHLCNMGKEDYFKNIYHAESLISPKWRSSAQTLQNEAKRIETNVNNFKQTNDNLMICYYLQEHFQYFLYLLNVEEHHKKIIYNVLEAVSGQEIDEAAPQLLQVYQRFLNGTADDFISTKTLSHKGFFSKFFGKTKQGL</sequence>
<reference evidence="1 2" key="1">
    <citation type="submission" date="2020-01" db="EMBL/GenBank/DDBJ databases">
        <title>Muricauda sediminis sp.nov. 40Bstr401.</title>
        <authorList>
            <person name="Xue Z."/>
            <person name="Zhu S."/>
            <person name="Ren N."/>
            <person name="Chen T."/>
            <person name="Chen X."/>
            <person name="Chen J."/>
            <person name="Yang J."/>
        </authorList>
    </citation>
    <scope>NUCLEOTIDE SEQUENCE [LARGE SCALE GENOMIC DNA]</scope>
    <source>
        <strain evidence="1 2">40Bstr401</strain>
    </source>
</reference>
<comment type="caution">
    <text evidence="1">The sequence shown here is derived from an EMBL/GenBank/DDBJ whole genome shotgun (WGS) entry which is preliminary data.</text>
</comment>
<keyword evidence="2" id="KW-1185">Reference proteome</keyword>
<gene>
    <name evidence="1" type="ORF">GTK07_16635</name>
</gene>
<dbReference type="Gene3D" id="3.30.1460.10">
    <property type="match status" value="1"/>
</dbReference>
<organism evidence="1 2">
    <name type="scientific">Flagellimonas sediminis</name>
    <dbReference type="NCBI Taxonomy" id="2696468"/>
    <lineage>
        <taxon>Bacteria</taxon>
        <taxon>Pseudomonadati</taxon>
        <taxon>Bacteroidota</taxon>
        <taxon>Flavobacteriia</taxon>
        <taxon>Flavobacteriales</taxon>
        <taxon>Flavobacteriaceae</taxon>
        <taxon>Flagellimonas</taxon>
    </lineage>
</organism>
<proteinExistence type="predicted"/>
<dbReference type="EMBL" id="JAAAMI010000010">
    <property type="protein sequence ID" value="NDV44956.1"/>
    <property type="molecule type" value="Genomic_DNA"/>
</dbReference>
<evidence type="ECO:0000313" key="2">
    <source>
        <dbReference type="Proteomes" id="UP000468707"/>
    </source>
</evidence>
<dbReference type="SUPFAM" id="SSF69635">
    <property type="entry name" value="Type III secretory system chaperone-like"/>
    <property type="match status" value="1"/>
</dbReference>
<evidence type="ECO:0008006" key="3">
    <source>
        <dbReference type="Google" id="ProtNLM"/>
    </source>
</evidence>
<dbReference type="Proteomes" id="UP000468707">
    <property type="component" value="Unassembled WGS sequence"/>
</dbReference>
<evidence type="ECO:0000313" key="1">
    <source>
        <dbReference type="EMBL" id="NDV44956.1"/>
    </source>
</evidence>
<dbReference type="RefSeq" id="WP_163636363.1">
    <property type="nucleotide sequence ID" value="NZ_JAAAMI010000010.1"/>
</dbReference>
<dbReference type="AlphaFoldDB" id="A0A6I5KVS4"/>